<evidence type="ECO:0000259" key="1">
    <source>
        <dbReference type="Pfam" id="PF12697"/>
    </source>
</evidence>
<protein>
    <submittedName>
        <fullName evidence="2">Alpha/beta hydrolase</fullName>
    </submittedName>
</protein>
<keyword evidence="2" id="KW-0378">Hydrolase</keyword>
<dbReference type="SUPFAM" id="SSF53474">
    <property type="entry name" value="alpha/beta-Hydrolases"/>
    <property type="match status" value="1"/>
</dbReference>
<reference evidence="2 3" key="1">
    <citation type="journal article" date="2022" name="Mar. Drugs">
        <title>Bioassay-Guided Fractionation Leads to the Detection of Cholic Acid Generated by the Rare Thalassomonas sp.</title>
        <authorList>
            <person name="Pheiffer F."/>
            <person name="Schneider Y.K."/>
            <person name="Hansen E.H."/>
            <person name="Andersen J.H."/>
            <person name="Isaksson J."/>
            <person name="Busche T."/>
            <person name="R C."/>
            <person name="Kalinowski J."/>
            <person name="Zyl L.V."/>
            <person name="Trindade M."/>
        </authorList>
    </citation>
    <scope>NUCLEOTIDE SEQUENCE [LARGE SCALE GENOMIC DNA]</scope>
    <source>
        <strain evidence="2 3">A5K-61T</strain>
    </source>
</reference>
<keyword evidence="3" id="KW-1185">Reference proteome</keyword>
<dbReference type="EMBL" id="CP059693">
    <property type="protein sequence ID" value="WDE14520.1"/>
    <property type="molecule type" value="Genomic_DNA"/>
</dbReference>
<name>A0ABY7VLX2_9GAMM</name>
<sequence>MLASEPFISFANGDLISYQLIPVPAGDDRPYLVFLHEGLGCQALWKGFPELLCQATACPGLVYDRLGYGQSSPLRHTRTLDYMHDYARQELPQVLKAVIPGKTFILIGHSDGGSISLIYGADHKDRQRSLLKGIITEAAHVFVEPETIVGIEAAALAWQAGKLKGLAKYHGDKTENIFKAWADTWLTDWFRLWNIEALLPEITAPLLVLQGQEDQYGSSAQVDAIVQQSSGPAEARMLEDCRHTPHLEAQELVLHQMADFIKRLT</sequence>
<dbReference type="InterPro" id="IPR050266">
    <property type="entry name" value="AB_hydrolase_sf"/>
</dbReference>
<accession>A0ABY7VLX2</accession>
<dbReference type="Pfam" id="PF12697">
    <property type="entry name" value="Abhydrolase_6"/>
    <property type="match status" value="1"/>
</dbReference>
<organism evidence="2 3">
    <name type="scientific">Thalassomonas haliotis</name>
    <dbReference type="NCBI Taxonomy" id="485448"/>
    <lineage>
        <taxon>Bacteria</taxon>
        <taxon>Pseudomonadati</taxon>
        <taxon>Pseudomonadota</taxon>
        <taxon>Gammaproteobacteria</taxon>
        <taxon>Alteromonadales</taxon>
        <taxon>Colwelliaceae</taxon>
        <taxon>Thalassomonas</taxon>
    </lineage>
</organism>
<dbReference type="PANTHER" id="PTHR43798">
    <property type="entry name" value="MONOACYLGLYCEROL LIPASE"/>
    <property type="match status" value="1"/>
</dbReference>
<dbReference type="GO" id="GO:0016787">
    <property type="term" value="F:hydrolase activity"/>
    <property type="evidence" value="ECO:0007669"/>
    <property type="project" value="UniProtKB-KW"/>
</dbReference>
<dbReference type="Proteomes" id="UP001215231">
    <property type="component" value="Chromosome"/>
</dbReference>
<feature type="domain" description="AB hydrolase-1" evidence="1">
    <location>
        <begin position="32"/>
        <end position="252"/>
    </location>
</feature>
<dbReference type="Gene3D" id="3.40.50.1820">
    <property type="entry name" value="alpha/beta hydrolase"/>
    <property type="match status" value="1"/>
</dbReference>
<evidence type="ECO:0000313" key="3">
    <source>
        <dbReference type="Proteomes" id="UP001215231"/>
    </source>
</evidence>
<dbReference type="InterPro" id="IPR029058">
    <property type="entry name" value="AB_hydrolase_fold"/>
</dbReference>
<proteinExistence type="predicted"/>
<dbReference type="PANTHER" id="PTHR43798:SF33">
    <property type="entry name" value="HYDROLASE, PUTATIVE (AFU_ORTHOLOGUE AFUA_2G14860)-RELATED"/>
    <property type="match status" value="1"/>
</dbReference>
<gene>
    <name evidence="2" type="ORF">H3N35_13040</name>
</gene>
<dbReference type="InterPro" id="IPR000073">
    <property type="entry name" value="AB_hydrolase_1"/>
</dbReference>
<evidence type="ECO:0000313" key="2">
    <source>
        <dbReference type="EMBL" id="WDE14520.1"/>
    </source>
</evidence>